<name>A0ABR1J3G5_9AGAR</name>
<evidence type="ECO:0000313" key="3">
    <source>
        <dbReference type="EMBL" id="KAK7448413.1"/>
    </source>
</evidence>
<feature type="compositionally biased region" description="Basic and acidic residues" evidence="1">
    <location>
        <begin position="361"/>
        <end position="370"/>
    </location>
</feature>
<keyword evidence="2" id="KW-1133">Transmembrane helix</keyword>
<reference evidence="3 4" key="1">
    <citation type="submission" date="2024-01" db="EMBL/GenBank/DDBJ databases">
        <title>A draft genome for the cacao thread blight pathogen Marasmiellus scandens.</title>
        <authorList>
            <person name="Baruah I.K."/>
            <person name="Leung J."/>
            <person name="Bukari Y."/>
            <person name="Amoako-Attah I."/>
            <person name="Meinhardt L.W."/>
            <person name="Bailey B.A."/>
            <person name="Cohen S.P."/>
        </authorList>
    </citation>
    <scope>NUCLEOTIDE SEQUENCE [LARGE SCALE GENOMIC DNA]</scope>
    <source>
        <strain evidence="3 4">GH-19</strain>
    </source>
</reference>
<evidence type="ECO:0000256" key="1">
    <source>
        <dbReference type="SAM" id="MobiDB-lite"/>
    </source>
</evidence>
<feature type="region of interest" description="Disordered" evidence="1">
    <location>
        <begin position="322"/>
        <end position="376"/>
    </location>
</feature>
<gene>
    <name evidence="3" type="ORF">VKT23_013677</name>
</gene>
<keyword evidence="2" id="KW-0472">Membrane</keyword>
<comment type="caution">
    <text evidence="3">The sequence shown here is derived from an EMBL/GenBank/DDBJ whole genome shotgun (WGS) entry which is preliminary data.</text>
</comment>
<organism evidence="3 4">
    <name type="scientific">Marasmiellus scandens</name>
    <dbReference type="NCBI Taxonomy" id="2682957"/>
    <lineage>
        <taxon>Eukaryota</taxon>
        <taxon>Fungi</taxon>
        <taxon>Dikarya</taxon>
        <taxon>Basidiomycota</taxon>
        <taxon>Agaricomycotina</taxon>
        <taxon>Agaricomycetes</taxon>
        <taxon>Agaricomycetidae</taxon>
        <taxon>Agaricales</taxon>
        <taxon>Marasmiineae</taxon>
        <taxon>Omphalotaceae</taxon>
        <taxon>Marasmiellus</taxon>
    </lineage>
</organism>
<feature type="transmembrane region" description="Helical" evidence="2">
    <location>
        <begin position="422"/>
        <end position="448"/>
    </location>
</feature>
<keyword evidence="2" id="KW-0812">Transmembrane</keyword>
<evidence type="ECO:0000256" key="2">
    <source>
        <dbReference type="SAM" id="Phobius"/>
    </source>
</evidence>
<keyword evidence="4" id="KW-1185">Reference proteome</keyword>
<sequence length="449" mass="50855">MDVQQPSADLNWEQHVNSTDRDLINKIGRTVLKNAFRVSEIREIASLPPVSKERLALFDEDQMTFGPHRSEICLDTSPPTAIAMKECAWNNAIVELLVIQADDLVNGSLGLSDRLSDSVDWEKLFSSRLYDIFLDTQRERSGTPDLPAQTSVRYEDKKDRNKKRRELRQKFMNRQQISSIMARHSESIGNDEALSFWTAALSVVNLLQADGMSDEETAYEGEEQVKVVKQPAFRHPGLASLFRHVDSAPKEMKSLFDQGGRKRLRRVFSSEISQRRPPPNLPITFYRSEYLDLMRKGLVPWVEVQENATISIPEVNFPDESKATFTTNQSEPHTESESESGFQSHSAVAHAKFKPQTGSEHQSEPRHTEPESEPGIPVAHAKFKFQTESELGFDRHPIVSGTTHFAGPRNLSTYLPTMSEDFVILVVEWVVVGLIFYGSLSCIGFILYN</sequence>
<dbReference type="EMBL" id="JBANRG010000038">
    <property type="protein sequence ID" value="KAK7448413.1"/>
    <property type="molecule type" value="Genomic_DNA"/>
</dbReference>
<accession>A0ABR1J3G5</accession>
<protein>
    <submittedName>
        <fullName evidence="3">Uncharacterized protein</fullName>
    </submittedName>
</protein>
<feature type="region of interest" description="Disordered" evidence="1">
    <location>
        <begin position="140"/>
        <end position="163"/>
    </location>
</feature>
<proteinExistence type="predicted"/>
<dbReference type="Proteomes" id="UP001498398">
    <property type="component" value="Unassembled WGS sequence"/>
</dbReference>
<evidence type="ECO:0000313" key="4">
    <source>
        <dbReference type="Proteomes" id="UP001498398"/>
    </source>
</evidence>